<evidence type="ECO:0000256" key="1">
    <source>
        <dbReference type="SAM" id="Phobius"/>
    </source>
</evidence>
<dbReference type="InterPro" id="IPR043993">
    <property type="entry name" value="T4SS_pilin"/>
</dbReference>
<name>A0A1F5FFX1_9BACT</name>
<accession>A0A1F5FFX1</accession>
<sequence>MRSDIGSEVNSFFFYKDLGSLVMQIVTAAIVIGAIGMILYFLVGGMNWLTAGGDKVKVETAQKTITQAIIGFVVIASAYAIFRLITQTFGLGDMSI</sequence>
<keyword evidence="1" id="KW-1133">Transmembrane helix</keyword>
<gene>
    <name evidence="2" type="ORF">A2368_01575</name>
</gene>
<keyword evidence="1" id="KW-0472">Membrane</keyword>
<evidence type="ECO:0000313" key="3">
    <source>
        <dbReference type="Proteomes" id="UP000176682"/>
    </source>
</evidence>
<proteinExistence type="predicted"/>
<dbReference type="Proteomes" id="UP000176682">
    <property type="component" value="Unassembled WGS sequence"/>
</dbReference>
<protein>
    <submittedName>
        <fullName evidence="2">Uncharacterized protein</fullName>
    </submittedName>
</protein>
<evidence type="ECO:0000313" key="2">
    <source>
        <dbReference type="EMBL" id="OGD78444.1"/>
    </source>
</evidence>
<keyword evidence="1" id="KW-0812">Transmembrane</keyword>
<dbReference type="Pfam" id="PF18895">
    <property type="entry name" value="T4SS_pilin"/>
    <property type="match status" value="1"/>
</dbReference>
<organism evidence="2 3">
    <name type="scientific">Candidatus Collierbacteria bacterium RIFOXYB1_FULL_49_13</name>
    <dbReference type="NCBI Taxonomy" id="1817728"/>
    <lineage>
        <taxon>Bacteria</taxon>
        <taxon>Candidatus Collieribacteriota</taxon>
    </lineage>
</organism>
<dbReference type="AlphaFoldDB" id="A0A1F5FFX1"/>
<feature type="transmembrane region" description="Helical" evidence="1">
    <location>
        <begin position="21"/>
        <end position="43"/>
    </location>
</feature>
<comment type="caution">
    <text evidence="2">The sequence shown here is derived from an EMBL/GenBank/DDBJ whole genome shotgun (WGS) entry which is preliminary data.</text>
</comment>
<feature type="transmembrane region" description="Helical" evidence="1">
    <location>
        <begin position="64"/>
        <end position="85"/>
    </location>
</feature>
<dbReference type="EMBL" id="MFAM01000046">
    <property type="protein sequence ID" value="OGD78444.1"/>
    <property type="molecule type" value="Genomic_DNA"/>
</dbReference>
<reference evidence="2 3" key="1">
    <citation type="journal article" date="2016" name="Nat. Commun.">
        <title>Thousands of microbial genomes shed light on interconnected biogeochemical processes in an aquifer system.</title>
        <authorList>
            <person name="Anantharaman K."/>
            <person name="Brown C.T."/>
            <person name="Hug L.A."/>
            <person name="Sharon I."/>
            <person name="Castelle C.J."/>
            <person name="Probst A.J."/>
            <person name="Thomas B.C."/>
            <person name="Singh A."/>
            <person name="Wilkins M.J."/>
            <person name="Karaoz U."/>
            <person name="Brodie E.L."/>
            <person name="Williams K.H."/>
            <person name="Hubbard S.S."/>
            <person name="Banfield J.F."/>
        </authorList>
    </citation>
    <scope>NUCLEOTIDE SEQUENCE [LARGE SCALE GENOMIC DNA]</scope>
</reference>